<dbReference type="AlphaFoldDB" id="Q4SQR5"/>
<dbReference type="GO" id="GO:0005576">
    <property type="term" value="C:extracellular region"/>
    <property type="evidence" value="ECO:0007669"/>
    <property type="project" value="InterPro"/>
</dbReference>
<comment type="similarity">
    <text evidence="1">Belongs to the apolipoprotein L family.</text>
</comment>
<dbReference type="PANTHER" id="PTHR14096:SF59">
    <property type="entry name" value="APOLIPOPROTEIN L, 1 ISOFORM X1"/>
    <property type="match status" value="1"/>
</dbReference>
<dbReference type="GO" id="GO:0042157">
    <property type="term" value="P:lipoprotein metabolic process"/>
    <property type="evidence" value="ECO:0007669"/>
    <property type="project" value="InterPro"/>
</dbReference>
<dbReference type="OrthoDB" id="6363454at2759"/>
<reference evidence="3" key="2">
    <citation type="submission" date="2004-02" db="EMBL/GenBank/DDBJ databases">
        <authorList>
            <consortium name="Genoscope"/>
            <consortium name="Whitehead Institute Centre for Genome Research"/>
        </authorList>
    </citation>
    <scope>NUCLEOTIDE SEQUENCE</scope>
</reference>
<dbReference type="GO" id="GO:0006869">
    <property type="term" value="P:lipid transport"/>
    <property type="evidence" value="ECO:0007669"/>
    <property type="project" value="InterPro"/>
</dbReference>
<dbReference type="PANTHER" id="PTHR14096">
    <property type="entry name" value="APOLIPOPROTEIN L"/>
    <property type="match status" value="1"/>
</dbReference>
<proteinExistence type="inferred from homology"/>
<feature type="region of interest" description="Disordered" evidence="2">
    <location>
        <begin position="259"/>
        <end position="317"/>
    </location>
</feature>
<feature type="compositionally biased region" description="Basic and acidic residues" evidence="2">
    <location>
        <begin position="146"/>
        <end position="159"/>
    </location>
</feature>
<dbReference type="GO" id="GO:0008289">
    <property type="term" value="F:lipid binding"/>
    <property type="evidence" value="ECO:0007669"/>
    <property type="project" value="InterPro"/>
</dbReference>
<evidence type="ECO:0000256" key="1">
    <source>
        <dbReference type="ARBA" id="ARBA00010090"/>
    </source>
</evidence>
<feature type="compositionally biased region" description="Low complexity" evidence="2">
    <location>
        <begin position="421"/>
        <end position="469"/>
    </location>
</feature>
<feature type="compositionally biased region" description="Polar residues" evidence="2">
    <location>
        <begin position="226"/>
        <end position="238"/>
    </location>
</feature>
<dbReference type="KEGG" id="tng:GSTEN00014260G001"/>
<feature type="region of interest" description="Disordered" evidence="2">
    <location>
        <begin position="1"/>
        <end position="43"/>
    </location>
</feature>
<feature type="non-terminal residue" evidence="3">
    <location>
        <position position="1"/>
    </location>
</feature>
<dbReference type="EMBL" id="CAAE01014531">
    <property type="protein sequence ID" value="CAF97017.1"/>
    <property type="molecule type" value="Genomic_DNA"/>
</dbReference>
<reference evidence="3" key="1">
    <citation type="journal article" date="2004" name="Nature">
        <title>Genome duplication in the teleost fish Tetraodon nigroviridis reveals the early vertebrate proto-karyotype.</title>
        <authorList>
            <person name="Jaillon O."/>
            <person name="Aury J.-M."/>
            <person name="Brunet F."/>
            <person name="Petit J.-L."/>
            <person name="Stange-Thomann N."/>
            <person name="Mauceli E."/>
            <person name="Bouneau L."/>
            <person name="Fischer C."/>
            <person name="Ozouf-Costaz C."/>
            <person name="Bernot A."/>
            <person name="Nicaud S."/>
            <person name="Jaffe D."/>
            <person name="Fisher S."/>
            <person name="Lutfalla G."/>
            <person name="Dossat C."/>
            <person name="Segurens B."/>
            <person name="Dasilva C."/>
            <person name="Salanoubat M."/>
            <person name="Levy M."/>
            <person name="Boudet N."/>
            <person name="Castellano S."/>
            <person name="Anthouard V."/>
            <person name="Jubin C."/>
            <person name="Castelli V."/>
            <person name="Katinka M."/>
            <person name="Vacherie B."/>
            <person name="Biemont C."/>
            <person name="Skalli Z."/>
            <person name="Cattolico L."/>
            <person name="Poulain J."/>
            <person name="De Berardinis V."/>
            <person name="Cruaud C."/>
            <person name="Duprat S."/>
            <person name="Brottier P."/>
            <person name="Coutanceau J.-P."/>
            <person name="Gouzy J."/>
            <person name="Parra G."/>
            <person name="Lardier G."/>
            <person name="Chapple C."/>
            <person name="McKernan K.J."/>
            <person name="McEwan P."/>
            <person name="Bosak S."/>
            <person name="Kellis M."/>
            <person name="Volff J.-N."/>
            <person name="Guigo R."/>
            <person name="Zody M.C."/>
            <person name="Mesirov J."/>
            <person name="Lindblad-Toh K."/>
            <person name="Birren B."/>
            <person name="Nusbaum C."/>
            <person name="Kahn D."/>
            <person name="Robinson-Rechavi M."/>
            <person name="Laudet V."/>
            <person name="Schachter V."/>
            <person name="Quetier F."/>
            <person name="Saurin W."/>
            <person name="Scarpelli C."/>
            <person name="Wincker P."/>
            <person name="Lander E.S."/>
            <person name="Weissenbach J."/>
            <person name="Roest Crollius H."/>
        </authorList>
    </citation>
    <scope>NUCLEOTIDE SEQUENCE [LARGE SCALE GENOMIC DNA]</scope>
</reference>
<feature type="region of interest" description="Disordered" evidence="2">
    <location>
        <begin position="413"/>
        <end position="469"/>
    </location>
</feature>
<evidence type="ECO:0000256" key="2">
    <source>
        <dbReference type="SAM" id="MobiDB-lite"/>
    </source>
</evidence>
<name>Q4SQR5_TETNG</name>
<comment type="caution">
    <text evidence="3">The sequence shown here is derived from an EMBL/GenBank/DDBJ whole genome shotgun (WGS) entry which is preliminary data.</text>
</comment>
<gene>
    <name evidence="3" type="ORF">GSTENG00014260001</name>
</gene>
<feature type="region of interest" description="Disordered" evidence="2">
    <location>
        <begin position="215"/>
        <end position="238"/>
    </location>
</feature>
<feature type="compositionally biased region" description="Basic and acidic residues" evidence="2">
    <location>
        <begin position="97"/>
        <end position="112"/>
    </location>
</feature>
<dbReference type="GO" id="GO:0016020">
    <property type="term" value="C:membrane"/>
    <property type="evidence" value="ECO:0007669"/>
    <property type="project" value="TreeGrafter"/>
</dbReference>
<protein>
    <submittedName>
        <fullName evidence="3">(spotted green pufferfish) hypothetical protein</fullName>
    </submittedName>
</protein>
<dbReference type="InterPro" id="IPR008405">
    <property type="entry name" value="ApoL"/>
</dbReference>
<organism evidence="3">
    <name type="scientific">Tetraodon nigroviridis</name>
    <name type="common">Spotted green pufferfish</name>
    <name type="synonym">Chelonodon nigroviridis</name>
    <dbReference type="NCBI Taxonomy" id="99883"/>
    <lineage>
        <taxon>Eukaryota</taxon>
        <taxon>Metazoa</taxon>
        <taxon>Chordata</taxon>
        <taxon>Craniata</taxon>
        <taxon>Vertebrata</taxon>
        <taxon>Euteleostomi</taxon>
        <taxon>Actinopterygii</taxon>
        <taxon>Neopterygii</taxon>
        <taxon>Teleostei</taxon>
        <taxon>Neoteleostei</taxon>
        <taxon>Acanthomorphata</taxon>
        <taxon>Eupercaria</taxon>
        <taxon>Tetraodontiformes</taxon>
        <taxon>Tetradontoidea</taxon>
        <taxon>Tetraodontidae</taxon>
        <taxon>Tetraodon</taxon>
    </lineage>
</organism>
<sequence>MAALFPQVETEPGVSGAFPTPALRSLPKPVIPRKTTTPVPKKVDPENYVIFQDILFTGQEKCVEDWPDDSPQLNPDFKPDKAEVEGDGGDQELDGCDSTKEKFSDEAKEEKSSTLPASFRSSKKKHLKTRVSQLLRRASTTSSVPDGKRMNGLEKDGDAKTGLSKADSFRRWSEGTVLDESTEEEEGREAEHQQRRRKKLQVKFVPQRGFAISLEKTEAKGAHGYTPSQGSKVTGAHSTVSPLFRSQGDEFEDVEQLKAELHSTNRARGSPTNRRGSQESFAAVGATPSESSSMTPGGRLAGELEEPESHKAKKPVIKIPKKLKAKAEWMAAQMDEHAAAGLEDEEEDGVCLRGSSYQAVGASDLTVHDTDSLMEWWYTVEQWDELPSDEEDGADESKLEEMLLMSLQNPGLSPSWRKRCSAACGSSTRSSRSAPRSSGSTSSRSTPSPTTSASSTRRPRSPASPGAPPHAVGGVTAVAGLVLAPFTFGASLVMTAVGVGVATAGGITSASAAI</sequence>
<feature type="region of interest" description="Disordered" evidence="2">
    <location>
        <begin position="61"/>
        <end position="200"/>
    </location>
</feature>
<feature type="compositionally biased region" description="Acidic residues" evidence="2">
    <location>
        <begin position="85"/>
        <end position="95"/>
    </location>
</feature>
<evidence type="ECO:0000313" key="3">
    <source>
        <dbReference type="EMBL" id="CAF97017.1"/>
    </source>
</evidence>
<feature type="compositionally biased region" description="Polar residues" evidence="2">
    <location>
        <begin position="264"/>
        <end position="280"/>
    </location>
</feature>
<accession>Q4SQR5</accession>